<keyword evidence="3" id="KW-0808">Transferase</keyword>
<feature type="transmembrane region" description="Helical" evidence="9">
    <location>
        <begin position="194"/>
        <end position="212"/>
    </location>
</feature>
<evidence type="ECO:0000256" key="9">
    <source>
        <dbReference type="SAM" id="Phobius"/>
    </source>
</evidence>
<evidence type="ECO:0000313" key="11">
    <source>
        <dbReference type="Proteomes" id="UP000638313"/>
    </source>
</evidence>
<keyword evidence="11" id="KW-1185">Reference proteome</keyword>
<evidence type="ECO:0000313" key="10">
    <source>
        <dbReference type="EMBL" id="GHF24740.1"/>
    </source>
</evidence>
<feature type="transmembrane region" description="Helical" evidence="9">
    <location>
        <begin position="52"/>
        <end position="71"/>
    </location>
</feature>
<dbReference type="GO" id="GO:0005886">
    <property type="term" value="C:plasma membrane"/>
    <property type="evidence" value="ECO:0007669"/>
    <property type="project" value="UniProtKB-SubCell"/>
</dbReference>
<dbReference type="GO" id="GO:0016758">
    <property type="term" value="F:hexosyltransferase activity"/>
    <property type="evidence" value="ECO:0007669"/>
    <property type="project" value="InterPro"/>
</dbReference>
<name>A0A919AT04_9ACTN</name>
<feature type="transmembrane region" description="Helical" evidence="9">
    <location>
        <begin position="26"/>
        <end position="46"/>
    </location>
</feature>
<evidence type="ECO:0000256" key="6">
    <source>
        <dbReference type="ARBA" id="ARBA00023136"/>
    </source>
</evidence>
<gene>
    <name evidence="10" type="ORF">GCM10010218_01650</name>
</gene>
<dbReference type="RefSeq" id="WP_229890396.1">
    <property type="nucleotide sequence ID" value="NZ_BNBD01000001.1"/>
</dbReference>
<reference evidence="10" key="2">
    <citation type="submission" date="2020-09" db="EMBL/GenBank/DDBJ databases">
        <authorList>
            <person name="Sun Q."/>
            <person name="Ohkuma M."/>
        </authorList>
    </citation>
    <scope>NUCLEOTIDE SEQUENCE</scope>
    <source>
        <strain evidence="10">JCM 4059</strain>
    </source>
</reference>
<dbReference type="Proteomes" id="UP000638313">
    <property type="component" value="Unassembled WGS sequence"/>
</dbReference>
<protein>
    <recommendedName>
        <fullName evidence="12">DUF2029 domain-containing protein</fullName>
    </recommendedName>
</protein>
<feature type="region of interest" description="Disordered" evidence="8">
    <location>
        <begin position="407"/>
        <end position="443"/>
    </location>
</feature>
<keyword evidence="4 9" id="KW-0812">Transmembrane</keyword>
<proteinExistence type="inferred from homology"/>
<feature type="transmembrane region" description="Helical" evidence="9">
    <location>
        <begin position="78"/>
        <end position="98"/>
    </location>
</feature>
<comment type="subcellular location">
    <subcellularLocation>
        <location evidence="1">Cell membrane</location>
        <topology evidence="1">Multi-pass membrane protein</topology>
    </subcellularLocation>
</comment>
<evidence type="ECO:0000256" key="7">
    <source>
        <dbReference type="ARBA" id="ARBA00024033"/>
    </source>
</evidence>
<keyword evidence="2" id="KW-1003">Cell membrane</keyword>
<reference evidence="10" key="1">
    <citation type="journal article" date="2014" name="Int. J. Syst. Evol. Microbiol.">
        <title>Complete genome sequence of Corynebacterium casei LMG S-19264T (=DSM 44701T), isolated from a smear-ripened cheese.</title>
        <authorList>
            <consortium name="US DOE Joint Genome Institute (JGI-PGF)"/>
            <person name="Walter F."/>
            <person name="Albersmeier A."/>
            <person name="Kalinowski J."/>
            <person name="Ruckert C."/>
        </authorList>
    </citation>
    <scope>NUCLEOTIDE SEQUENCE</scope>
    <source>
        <strain evidence="10">JCM 4059</strain>
    </source>
</reference>
<feature type="compositionally biased region" description="Low complexity" evidence="8">
    <location>
        <begin position="413"/>
        <end position="430"/>
    </location>
</feature>
<comment type="caution">
    <text evidence="10">The sequence shown here is derived from an EMBL/GenBank/DDBJ whole genome shotgun (WGS) entry which is preliminary data.</text>
</comment>
<evidence type="ECO:0000256" key="4">
    <source>
        <dbReference type="ARBA" id="ARBA00022692"/>
    </source>
</evidence>
<evidence type="ECO:0000256" key="5">
    <source>
        <dbReference type="ARBA" id="ARBA00022989"/>
    </source>
</evidence>
<organism evidence="10 11">
    <name type="scientific">Streptomyces mashuensis</name>
    <dbReference type="NCBI Taxonomy" id="33904"/>
    <lineage>
        <taxon>Bacteria</taxon>
        <taxon>Bacillati</taxon>
        <taxon>Actinomycetota</taxon>
        <taxon>Actinomycetes</taxon>
        <taxon>Kitasatosporales</taxon>
        <taxon>Streptomycetaceae</taxon>
        <taxon>Streptomyces</taxon>
    </lineage>
</organism>
<dbReference type="Pfam" id="PF09594">
    <property type="entry name" value="GT87"/>
    <property type="match status" value="1"/>
</dbReference>
<keyword evidence="6 9" id="KW-0472">Membrane</keyword>
<dbReference type="AlphaFoldDB" id="A0A919AT04"/>
<accession>A0A919AT04</accession>
<evidence type="ECO:0000256" key="8">
    <source>
        <dbReference type="SAM" id="MobiDB-lite"/>
    </source>
</evidence>
<feature type="transmembrane region" description="Helical" evidence="9">
    <location>
        <begin position="133"/>
        <end position="151"/>
    </location>
</feature>
<feature type="transmembrane region" description="Helical" evidence="9">
    <location>
        <begin position="273"/>
        <end position="295"/>
    </location>
</feature>
<sequence length="443" mass="44624">MPNRTAGIPWNLRLRNAVRRVDRRRLWIAGWLLAAAWAASFPLVSGLETHRVWGWCAAAGYGVAALAACGLPRPRARTLSLAAALTGAVALPFLYLVLTGRAQSEVGVIERSGDLMLHQVSPYLELPRSVTDYNPYLPGMAFFGLPAALAGDHGWALRLLTDARVWCAAAFLLCLAAGRRVLGGGPAAPTRTGPYGTAMTVLVASPVVALPLCVSGVDLPLAGLCCLGLALAARGRPATAGLVLAAACSLKWTAWPAIAVAAALLGSARGTRAALRCTGTALAGTLAVVLPGAVLSPGPMVQQVLAFPLGSGEVATPAGSPLPGHLLAGLGTAGWYAAVGLLVCGGVAVAASLVLRPPTGAVAAADRLAAGLCVAFLLAPAGRFGYLALPLVLVVWTRLAAGARRPVPPPAGSAPHGAPAVPSPRAGAAPVPAPLPVPAGGVR</sequence>
<evidence type="ECO:0008006" key="12">
    <source>
        <dbReference type="Google" id="ProtNLM"/>
    </source>
</evidence>
<dbReference type="InterPro" id="IPR018584">
    <property type="entry name" value="GT87"/>
</dbReference>
<evidence type="ECO:0000256" key="2">
    <source>
        <dbReference type="ARBA" id="ARBA00022475"/>
    </source>
</evidence>
<dbReference type="EMBL" id="BNBD01000001">
    <property type="protein sequence ID" value="GHF24740.1"/>
    <property type="molecule type" value="Genomic_DNA"/>
</dbReference>
<feature type="transmembrane region" description="Helical" evidence="9">
    <location>
        <begin position="242"/>
        <end position="266"/>
    </location>
</feature>
<evidence type="ECO:0000256" key="3">
    <source>
        <dbReference type="ARBA" id="ARBA00022679"/>
    </source>
</evidence>
<feature type="transmembrane region" description="Helical" evidence="9">
    <location>
        <begin position="367"/>
        <end position="389"/>
    </location>
</feature>
<evidence type="ECO:0000256" key="1">
    <source>
        <dbReference type="ARBA" id="ARBA00004651"/>
    </source>
</evidence>
<keyword evidence="5 9" id="KW-1133">Transmembrane helix</keyword>
<comment type="similarity">
    <text evidence="7">Belongs to the glycosyltransferase 87 family.</text>
</comment>
<feature type="transmembrane region" description="Helical" evidence="9">
    <location>
        <begin position="333"/>
        <end position="355"/>
    </location>
</feature>